<gene>
    <name evidence="5" type="ORF">ACHAWO_000779</name>
</gene>
<keyword evidence="1" id="KW-0813">Transport</keyword>
<evidence type="ECO:0000313" key="6">
    <source>
        <dbReference type="Proteomes" id="UP001530400"/>
    </source>
</evidence>
<protein>
    <recommendedName>
        <fullName evidence="4">RCK N-terminal domain-containing protein</fullName>
    </recommendedName>
</protein>
<dbReference type="SUPFAM" id="SSF51735">
    <property type="entry name" value="NAD(P)-binding Rossmann-fold domains"/>
    <property type="match status" value="1"/>
</dbReference>
<keyword evidence="6" id="KW-1185">Reference proteome</keyword>
<dbReference type="Gene3D" id="3.40.50.720">
    <property type="entry name" value="NAD(P)-binding Rossmann-like Domain"/>
    <property type="match status" value="1"/>
</dbReference>
<evidence type="ECO:0000256" key="3">
    <source>
        <dbReference type="ARBA" id="ARBA00023065"/>
    </source>
</evidence>
<dbReference type="AlphaFoldDB" id="A0ABD3NGM9"/>
<keyword evidence="2" id="KW-0050">Antiport</keyword>
<dbReference type="GO" id="GO:0006811">
    <property type="term" value="P:monoatomic ion transport"/>
    <property type="evidence" value="ECO:0007669"/>
    <property type="project" value="UniProtKB-KW"/>
</dbReference>
<dbReference type="InterPro" id="IPR036291">
    <property type="entry name" value="NAD(P)-bd_dom_sf"/>
</dbReference>
<comment type="caution">
    <text evidence="5">The sequence shown here is derived from an EMBL/GenBank/DDBJ whole genome shotgun (WGS) entry which is preliminary data.</text>
</comment>
<dbReference type="Pfam" id="PF02254">
    <property type="entry name" value="TrkA_N"/>
    <property type="match status" value="1"/>
</dbReference>
<evidence type="ECO:0000259" key="4">
    <source>
        <dbReference type="PROSITE" id="PS51201"/>
    </source>
</evidence>
<evidence type="ECO:0000256" key="1">
    <source>
        <dbReference type="ARBA" id="ARBA00022448"/>
    </source>
</evidence>
<keyword evidence="3" id="KW-0406">Ion transport</keyword>
<name>A0ABD3NGM9_9STRA</name>
<dbReference type="EMBL" id="JALLPJ020001167">
    <property type="protein sequence ID" value="KAL3775099.1"/>
    <property type="molecule type" value="Genomic_DNA"/>
</dbReference>
<dbReference type="PANTHER" id="PTHR46157:SF4">
    <property type="entry name" value="K(+) EFFLUX ANTIPORTER 3, CHLOROPLASTIC"/>
    <property type="match status" value="1"/>
</dbReference>
<dbReference type="GO" id="GO:0015297">
    <property type="term" value="F:antiporter activity"/>
    <property type="evidence" value="ECO:0007669"/>
    <property type="project" value="UniProtKB-KW"/>
</dbReference>
<accession>A0ABD3NGM9</accession>
<reference evidence="5 6" key="1">
    <citation type="submission" date="2024-10" db="EMBL/GenBank/DDBJ databases">
        <title>Updated reference genomes for cyclostephanoid diatoms.</title>
        <authorList>
            <person name="Roberts W.R."/>
            <person name="Alverson A.J."/>
        </authorList>
    </citation>
    <scope>NUCLEOTIDE SEQUENCE [LARGE SCALE GENOMIC DNA]</scope>
    <source>
        <strain evidence="5 6">AJA010-31</strain>
    </source>
</reference>
<feature type="domain" description="RCK N-terminal" evidence="4">
    <location>
        <begin position="38"/>
        <end position="164"/>
    </location>
</feature>
<dbReference type="PANTHER" id="PTHR46157">
    <property type="entry name" value="K(+) EFFLUX ANTIPORTER 3, CHLOROPLASTIC"/>
    <property type="match status" value="1"/>
</dbReference>
<evidence type="ECO:0000256" key="2">
    <source>
        <dbReference type="ARBA" id="ARBA00022449"/>
    </source>
</evidence>
<organism evidence="5 6">
    <name type="scientific">Cyclotella atomus</name>
    <dbReference type="NCBI Taxonomy" id="382360"/>
    <lineage>
        <taxon>Eukaryota</taxon>
        <taxon>Sar</taxon>
        <taxon>Stramenopiles</taxon>
        <taxon>Ochrophyta</taxon>
        <taxon>Bacillariophyta</taxon>
        <taxon>Coscinodiscophyceae</taxon>
        <taxon>Thalassiosirophycidae</taxon>
        <taxon>Stephanodiscales</taxon>
        <taxon>Stephanodiscaceae</taxon>
        <taxon>Cyclotella</taxon>
    </lineage>
</organism>
<proteinExistence type="predicted"/>
<evidence type="ECO:0000313" key="5">
    <source>
        <dbReference type="EMBL" id="KAL3775099.1"/>
    </source>
</evidence>
<dbReference type="InterPro" id="IPR003148">
    <property type="entry name" value="RCK_N"/>
</dbReference>
<dbReference type="Proteomes" id="UP001530400">
    <property type="component" value="Unassembled WGS sequence"/>
</dbReference>
<sequence>MAVTPLLGGVAESASKLFTSDNAAETKHAPMCESQVAEDAIVVCGYSSVGKEIVNKLGQMHSEPDSTLPRIVAFDKQPSLIDQILTPLDNSAVLFGDGENPEVLKCHGVEKPRAIFIACEDEEQVLAATTRLRTVFVDTPIYTRSTSRREARELKAAGAIDVVVEHDELARSAPLFLVNGSTIASDEKIIVNGSK</sequence>
<dbReference type="PROSITE" id="PS51201">
    <property type="entry name" value="RCK_N"/>
    <property type="match status" value="1"/>
</dbReference>